<evidence type="ECO:0000256" key="4">
    <source>
        <dbReference type="ARBA" id="ARBA00022231"/>
    </source>
</evidence>
<gene>
    <name evidence="10" type="ORF">WH47_03936</name>
</gene>
<comment type="function">
    <text evidence="1">TRAP proteins are part of a complex whose function is to bind calcium to the ER membrane and thereby regulate the retention of ER resident proteins.</text>
</comment>
<evidence type="ECO:0000256" key="7">
    <source>
        <dbReference type="ARBA" id="ARBA00022989"/>
    </source>
</evidence>
<comment type="similarity">
    <text evidence="3">Belongs to the TRAP-gamma family.</text>
</comment>
<dbReference type="PANTHER" id="PTHR13399">
    <property type="entry name" value="TRANSLOCON-ASSOCIATED PROTEIN TRAP , GAMMA SUBUNIT"/>
    <property type="match status" value="1"/>
</dbReference>
<evidence type="ECO:0000256" key="8">
    <source>
        <dbReference type="ARBA" id="ARBA00023136"/>
    </source>
</evidence>
<proteinExistence type="inferred from homology"/>
<feature type="non-terminal residue" evidence="10">
    <location>
        <position position="1"/>
    </location>
</feature>
<dbReference type="PANTHER" id="PTHR13399:SF2">
    <property type="entry name" value="TRANSLOCON-ASSOCIATED PROTEIN SUBUNIT GAMMA"/>
    <property type="match status" value="1"/>
</dbReference>
<evidence type="ECO:0000256" key="3">
    <source>
        <dbReference type="ARBA" id="ARBA00007990"/>
    </source>
</evidence>
<keyword evidence="7" id="KW-1133">Transmembrane helix</keyword>
<evidence type="ECO:0000256" key="9">
    <source>
        <dbReference type="ARBA" id="ARBA00030917"/>
    </source>
</evidence>
<dbReference type="GO" id="GO:0005789">
    <property type="term" value="C:endoplasmic reticulum membrane"/>
    <property type="evidence" value="ECO:0007669"/>
    <property type="project" value="UniProtKB-SubCell"/>
</dbReference>
<dbReference type="Pfam" id="PF07074">
    <property type="entry name" value="TRAP-gamma"/>
    <property type="match status" value="1"/>
</dbReference>
<keyword evidence="6" id="KW-0256">Endoplasmic reticulum</keyword>
<evidence type="ECO:0000256" key="1">
    <source>
        <dbReference type="ARBA" id="ARBA00002838"/>
    </source>
</evidence>
<protein>
    <recommendedName>
        <fullName evidence="4">Translocon-associated protein subunit gamma</fullName>
    </recommendedName>
    <alternativeName>
        <fullName evidence="9">Signal sequence receptor subunit gamma</fullName>
    </alternativeName>
</protein>
<comment type="subcellular location">
    <subcellularLocation>
        <location evidence="2">Endoplasmic reticulum membrane</location>
        <topology evidence="2">Multi-pass membrane protein</topology>
    </subcellularLocation>
</comment>
<dbReference type="EMBL" id="KQ414735">
    <property type="protein sequence ID" value="KOC62178.1"/>
    <property type="molecule type" value="Genomic_DNA"/>
</dbReference>
<dbReference type="GO" id="GO:0006614">
    <property type="term" value="P:SRP-dependent cotranslational protein targeting to membrane"/>
    <property type="evidence" value="ECO:0007669"/>
    <property type="project" value="InterPro"/>
</dbReference>
<evidence type="ECO:0000256" key="2">
    <source>
        <dbReference type="ARBA" id="ARBA00004477"/>
    </source>
</evidence>
<evidence type="ECO:0000256" key="6">
    <source>
        <dbReference type="ARBA" id="ARBA00022824"/>
    </source>
</evidence>
<reference evidence="10 11" key="1">
    <citation type="submission" date="2015-07" db="EMBL/GenBank/DDBJ databases">
        <title>The genome of Habropoda laboriosa.</title>
        <authorList>
            <person name="Pan H."/>
            <person name="Kapheim K."/>
        </authorList>
    </citation>
    <scope>NUCLEOTIDE SEQUENCE [LARGE SCALE GENOMIC DNA]</scope>
    <source>
        <strain evidence="10">0110345459</strain>
    </source>
</reference>
<evidence type="ECO:0000313" key="10">
    <source>
        <dbReference type="EMBL" id="KOC62178.1"/>
    </source>
</evidence>
<keyword evidence="5" id="KW-0812">Transmembrane</keyword>
<dbReference type="AlphaFoldDB" id="A0A0L7QU56"/>
<sequence>IFFVLVTLISTYAFVLAYKNTKFMLKQKIEVKTEDVVTMDMSRKLTEDKKISMQEKDERLWKKTEVANYKTTTFSIFCNNALFLALV</sequence>
<dbReference type="OrthoDB" id="10059529at2759"/>
<accession>A0A0L7QU56</accession>
<keyword evidence="8" id="KW-0472">Membrane</keyword>
<evidence type="ECO:0000256" key="5">
    <source>
        <dbReference type="ARBA" id="ARBA00022692"/>
    </source>
</evidence>
<keyword evidence="11" id="KW-1185">Reference proteome</keyword>
<dbReference type="STRING" id="597456.A0A0L7QU56"/>
<organism evidence="10 11">
    <name type="scientific">Habropoda laboriosa</name>
    <dbReference type="NCBI Taxonomy" id="597456"/>
    <lineage>
        <taxon>Eukaryota</taxon>
        <taxon>Metazoa</taxon>
        <taxon>Ecdysozoa</taxon>
        <taxon>Arthropoda</taxon>
        <taxon>Hexapoda</taxon>
        <taxon>Insecta</taxon>
        <taxon>Pterygota</taxon>
        <taxon>Neoptera</taxon>
        <taxon>Endopterygota</taxon>
        <taxon>Hymenoptera</taxon>
        <taxon>Apocrita</taxon>
        <taxon>Aculeata</taxon>
        <taxon>Apoidea</taxon>
        <taxon>Anthophila</taxon>
        <taxon>Apidae</taxon>
        <taxon>Habropoda</taxon>
    </lineage>
</organism>
<dbReference type="Proteomes" id="UP000053825">
    <property type="component" value="Unassembled WGS sequence"/>
</dbReference>
<name>A0A0L7QU56_9HYME</name>
<evidence type="ECO:0000313" key="11">
    <source>
        <dbReference type="Proteomes" id="UP000053825"/>
    </source>
</evidence>
<dbReference type="InterPro" id="IPR009779">
    <property type="entry name" value="SSR3"/>
</dbReference>